<dbReference type="PROSITE" id="PS50931">
    <property type="entry name" value="HTH_LYSR"/>
    <property type="match status" value="1"/>
</dbReference>
<evidence type="ECO:0000256" key="1">
    <source>
        <dbReference type="ARBA" id="ARBA00003502"/>
    </source>
</evidence>
<accession>A0A1M6NH80</accession>
<dbReference type="SUPFAM" id="SSF53850">
    <property type="entry name" value="Periplasmic binding protein-like II"/>
    <property type="match status" value="1"/>
</dbReference>
<dbReference type="GO" id="GO:0032993">
    <property type="term" value="C:protein-DNA complex"/>
    <property type="evidence" value="ECO:0007669"/>
    <property type="project" value="TreeGrafter"/>
</dbReference>
<dbReference type="Pfam" id="PF03466">
    <property type="entry name" value="LysR_substrate"/>
    <property type="match status" value="1"/>
</dbReference>
<dbReference type="InterPro" id="IPR000847">
    <property type="entry name" value="LysR_HTH_N"/>
</dbReference>
<dbReference type="GO" id="GO:0003700">
    <property type="term" value="F:DNA-binding transcription factor activity"/>
    <property type="evidence" value="ECO:0007669"/>
    <property type="project" value="InterPro"/>
</dbReference>
<evidence type="ECO:0000313" key="7">
    <source>
        <dbReference type="EMBL" id="SHJ95111.1"/>
    </source>
</evidence>
<proteinExistence type="inferred from homology"/>
<keyword evidence="4 7" id="KW-0238">DNA-binding</keyword>
<dbReference type="FunFam" id="1.10.10.10:FF:000001">
    <property type="entry name" value="LysR family transcriptional regulator"/>
    <property type="match status" value="1"/>
</dbReference>
<dbReference type="PANTHER" id="PTHR30346">
    <property type="entry name" value="TRANSCRIPTIONAL DUAL REGULATOR HCAR-RELATED"/>
    <property type="match status" value="1"/>
</dbReference>
<evidence type="ECO:0000256" key="3">
    <source>
        <dbReference type="ARBA" id="ARBA00023015"/>
    </source>
</evidence>
<evidence type="ECO:0000259" key="6">
    <source>
        <dbReference type="PROSITE" id="PS50931"/>
    </source>
</evidence>
<dbReference type="Proteomes" id="UP000189935">
    <property type="component" value="Chromosome I"/>
</dbReference>
<dbReference type="RefSeq" id="WP_079537997.1">
    <property type="nucleotide sequence ID" value="NZ_LT670844.1"/>
</dbReference>
<dbReference type="GO" id="GO:0003677">
    <property type="term" value="F:DNA binding"/>
    <property type="evidence" value="ECO:0007669"/>
    <property type="project" value="UniProtKB-KW"/>
</dbReference>
<dbReference type="AlphaFoldDB" id="A0A1M6NH80"/>
<gene>
    <name evidence="7" type="ORF">SAMN05444159_1997</name>
</gene>
<sequence>MIDGGLFKDTKPPSRMSAINFQHLRYAVAAADHGSFRRAADALLLRQSTLSRCIRQLEHSVGVAIFERSSGGVRATETGRNFLRIARSILEQMDSLITNAYMAGRGEAGRLSIGFYTSLSAGNLRATLVDYAQRFPQIDVGMIECSRTRLVTALRNGTIDLAIVTGETPFLESKSMPLWSERIFVLLPEGHRLTSSETIYWTDLKGETLVLSQRDPGPEIQDLLIAKLASPEDRPKLVRHDVSQESIKSLVGAGFGIGLTIEASLGASFTGVILREVRDGIGPARMGHSANWREHNENPALASFLKLLRERYPSPSI</sequence>
<dbReference type="Gene3D" id="3.40.190.10">
    <property type="entry name" value="Periplasmic binding protein-like II"/>
    <property type="match status" value="2"/>
</dbReference>
<evidence type="ECO:0000256" key="4">
    <source>
        <dbReference type="ARBA" id="ARBA00023125"/>
    </source>
</evidence>
<dbReference type="PANTHER" id="PTHR30346:SF0">
    <property type="entry name" value="HCA OPERON TRANSCRIPTIONAL ACTIVATOR HCAR"/>
    <property type="match status" value="1"/>
</dbReference>
<dbReference type="Gene3D" id="1.10.10.10">
    <property type="entry name" value="Winged helix-like DNA-binding domain superfamily/Winged helix DNA-binding domain"/>
    <property type="match status" value="1"/>
</dbReference>
<comment type="similarity">
    <text evidence="2">Belongs to the LysR transcriptional regulatory family.</text>
</comment>
<dbReference type="SUPFAM" id="SSF46785">
    <property type="entry name" value="Winged helix' DNA-binding domain"/>
    <property type="match status" value="1"/>
</dbReference>
<name>A0A1M6NH80_9BRAD</name>
<dbReference type="InterPro" id="IPR005119">
    <property type="entry name" value="LysR_subst-bd"/>
</dbReference>
<keyword evidence="5" id="KW-0804">Transcription</keyword>
<reference evidence="7 8" key="1">
    <citation type="submission" date="2016-11" db="EMBL/GenBank/DDBJ databases">
        <authorList>
            <person name="Jaros S."/>
            <person name="Januszkiewicz K."/>
            <person name="Wedrychowicz H."/>
        </authorList>
    </citation>
    <scope>NUCLEOTIDE SEQUENCE [LARGE SCALE GENOMIC DNA]</scope>
    <source>
        <strain evidence="7 8">GAS499</strain>
    </source>
</reference>
<organism evidence="7 8">
    <name type="scientific">Bradyrhizobium lablabi</name>
    <dbReference type="NCBI Taxonomy" id="722472"/>
    <lineage>
        <taxon>Bacteria</taxon>
        <taxon>Pseudomonadati</taxon>
        <taxon>Pseudomonadota</taxon>
        <taxon>Alphaproteobacteria</taxon>
        <taxon>Hyphomicrobiales</taxon>
        <taxon>Nitrobacteraceae</taxon>
        <taxon>Bradyrhizobium</taxon>
    </lineage>
</organism>
<dbReference type="InterPro" id="IPR036388">
    <property type="entry name" value="WH-like_DNA-bd_sf"/>
</dbReference>
<evidence type="ECO:0000256" key="2">
    <source>
        <dbReference type="ARBA" id="ARBA00009437"/>
    </source>
</evidence>
<dbReference type="CDD" id="cd08414">
    <property type="entry name" value="PBP2_LTTR_aromatics_like"/>
    <property type="match status" value="1"/>
</dbReference>
<dbReference type="InterPro" id="IPR036390">
    <property type="entry name" value="WH_DNA-bd_sf"/>
</dbReference>
<keyword evidence="3" id="KW-0805">Transcription regulation</keyword>
<dbReference type="PRINTS" id="PR00039">
    <property type="entry name" value="HTHLYSR"/>
</dbReference>
<comment type="function">
    <text evidence="1">NodD regulates the expression of the nodABCFE genes which encode other nodulation proteins. NodD is also a negative regulator of its own expression. Binds flavonoids as inducers.</text>
</comment>
<dbReference type="EMBL" id="LT670844">
    <property type="protein sequence ID" value="SHJ95111.1"/>
    <property type="molecule type" value="Genomic_DNA"/>
</dbReference>
<feature type="domain" description="HTH lysR-type" evidence="6">
    <location>
        <begin position="19"/>
        <end position="76"/>
    </location>
</feature>
<dbReference type="Pfam" id="PF00126">
    <property type="entry name" value="HTH_1"/>
    <property type="match status" value="1"/>
</dbReference>
<protein>
    <submittedName>
        <fullName evidence="7">DNA-binding transcriptional regulator, LysR family</fullName>
    </submittedName>
</protein>
<evidence type="ECO:0000256" key="5">
    <source>
        <dbReference type="ARBA" id="ARBA00023163"/>
    </source>
</evidence>
<evidence type="ECO:0000313" key="8">
    <source>
        <dbReference type="Proteomes" id="UP000189935"/>
    </source>
</evidence>